<gene>
    <name evidence="1" type="ORF">CFP56_008308</name>
</gene>
<reference evidence="1 2" key="1">
    <citation type="journal article" date="2018" name="Sci. Data">
        <title>The draft genome sequence of cork oak.</title>
        <authorList>
            <person name="Ramos A.M."/>
            <person name="Usie A."/>
            <person name="Barbosa P."/>
            <person name="Barros P.M."/>
            <person name="Capote T."/>
            <person name="Chaves I."/>
            <person name="Simoes F."/>
            <person name="Abreu I."/>
            <person name="Carrasquinho I."/>
            <person name="Faro C."/>
            <person name="Guimaraes J.B."/>
            <person name="Mendonca D."/>
            <person name="Nobrega F."/>
            <person name="Rodrigues L."/>
            <person name="Saibo N.J.M."/>
            <person name="Varela M.C."/>
            <person name="Egas C."/>
            <person name="Matos J."/>
            <person name="Miguel C.M."/>
            <person name="Oliveira M.M."/>
            <person name="Ricardo C.P."/>
            <person name="Goncalves S."/>
        </authorList>
    </citation>
    <scope>NUCLEOTIDE SEQUENCE [LARGE SCALE GENOMIC DNA]</scope>
    <source>
        <strain evidence="2">cv. HL8</strain>
    </source>
</reference>
<accession>A0AAW0L4S7</accession>
<evidence type="ECO:0000313" key="2">
    <source>
        <dbReference type="Proteomes" id="UP000237347"/>
    </source>
</evidence>
<name>A0AAW0L4S7_QUESU</name>
<evidence type="ECO:0000313" key="1">
    <source>
        <dbReference type="EMBL" id="KAK7846102.1"/>
    </source>
</evidence>
<comment type="caution">
    <text evidence="1">The sequence shown here is derived from an EMBL/GenBank/DDBJ whole genome shotgun (WGS) entry which is preliminary data.</text>
</comment>
<organism evidence="1 2">
    <name type="scientific">Quercus suber</name>
    <name type="common">Cork oak</name>
    <dbReference type="NCBI Taxonomy" id="58331"/>
    <lineage>
        <taxon>Eukaryota</taxon>
        <taxon>Viridiplantae</taxon>
        <taxon>Streptophyta</taxon>
        <taxon>Embryophyta</taxon>
        <taxon>Tracheophyta</taxon>
        <taxon>Spermatophyta</taxon>
        <taxon>Magnoliopsida</taxon>
        <taxon>eudicotyledons</taxon>
        <taxon>Gunneridae</taxon>
        <taxon>Pentapetalae</taxon>
        <taxon>rosids</taxon>
        <taxon>fabids</taxon>
        <taxon>Fagales</taxon>
        <taxon>Fagaceae</taxon>
        <taxon>Quercus</taxon>
    </lineage>
</organism>
<protein>
    <submittedName>
        <fullName evidence="1">Uncharacterized protein</fullName>
    </submittedName>
</protein>
<dbReference type="EMBL" id="PKMF04000160">
    <property type="protein sequence ID" value="KAK7846102.1"/>
    <property type="molecule type" value="Genomic_DNA"/>
</dbReference>
<keyword evidence="2" id="KW-1185">Reference proteome</keyword>
<dbReference type="Proteomes" id="UP000237347">
    <property type="component" value="Unassembled WGS sequence"/>
</dbReference>
<proteinExistence type="predicted"/>
<sequence length="60" mass="6494">MKIYQHTISTKNPVASIIPGKTLIHTTPAPVIAALTSRGLNILVAWSEANPPTMLPHQDH</sequence>
<dbReference type="AlphaFoldDB" id="A0AAW0L4S7"/>